<keyword evidence="4" id="KW-0378">Hydrolase</keyword>
<dbReference type="EMBL" id="BK015570">
    <property type="protein sequence ID" value="DAE13853.1"/>
    <property type="molecule type" value="Genomic_DNA"/>
</dbReference>
<evidence type="ECO:0000259" key="3">
    <source>
        <dbReference type="PROSITE" id="PS50164"/>
    </source>
</evidence>
<keyword evidence="2" id="KW-0460">Magnesium</keyword>
<feature type="domain" description="GIY-YIG" evidence="3">
    <location>
        <begin position="34"/>
        <end position="122"/>
    </location>
</feature>
<dbReference type="GO" id="GO:0004519">
    <property type="term" value="F:endonuclease activity"/>
    <property type="evidence" value="ECO:0007669"/>
    <property type="project" value="UniProtKB-KW"/>
</dbReference>
<dbReference type="SUPFAM" id="SSF82771">
    <property type="entry name" value="GIY-YIG endonuclease"/>
    <property type="match status" value="1"/>
</dbReference>
<organism evidence="4">
    <name type="scientific">Siphoviridae sp. ctLNL10</name>
    <dbReference type="NCBI Taxonomy" id="2825453"/>
    <lineage>
        <taxon>Viruses</taxon>
        <taxon>Duplodnaviria</taxon>
        <taxon>Heunggongvirae</taxon>
        <taxon>Uroviricota</taxon>
        <taxon>Caudoviricetes</taxon>
    </lineage>
</organism>
<keyword evidence="4" id="KW-0540">Nuclease</keyword>
<evidence type="ECO:0000256" key="1">
    <source>
        <dbReference type="ARBA" id="ARBA00001946"/>
    </source>
</evidence>
<dbReference type="Gene3D" id="3.40.1440.10">
    <property type="entry name" value="GIY-YIG endonuclease"/>
    <property type="match status" value="1"/>
</dbReference>
<accession>A0A8S5Q5A5</accession>
<dbReference type="InterPro" id="IPR000305">
    <property type="entry name" value="GIY-YIG_endonuc"/>
</dbReference>
<dbReference type="Pfam" id="PF01541">
    <property type="entry name" value="GIY-YIG"/>
    <property type="match status" value="1"/>
</dbReference>
<dbReference type="InterPro" id="IPR035901">
    <property type="entry name" value="GIY-YIG_endonuc_sf"/>
</dbReference>
<name>A0A8S5Q5A5_9CAUD</name>
<evidence type="ECO:0000313" key="4">
    <source>
        <dbReference type="EMBL" id="DAE13853.1"/>
    </source>
</evidence>
<keyword evidence="4" id="KW-0255">Endonuclease</keyword>
<protein>
    <submittedName>
        <fullName evidence="4">Intron-associated endonuclease 1</fullName>
    </submittedName>
</protein>
<comment type="cofactor">
    <cofactor evidence="1">
        <name>Mg(2+)</name>
        <dbReference type="ChEBI" id="CHEBI:18420"/>
    </cofactor>
</comment>
<dbReference type="SMART" id="SM00465">
    <property type="entry name" value="GIYc"/>
    <property type="match status" value="1"/>
</dbReference>
<proteinExistence type="predicted"/>
<sequence>MILSRTDFLNARQRYAIEAANKKRILTINPEVDENSGIYFLTRADDNGIRHAYIGQAKHLLTRLAQHLNGYQYIDLSIKKHGLYAADNALGYAVNFLHYPQEELDEKEQYWITQYARKGYQLKNRTGGSQGKGKEQIAEYRPAKGYRDGLRQGRINLARELYSIASKHLEIGLREDKRGNKVSQKQLDKFMELINVDSYKENADE</sequence>
<reference evidence="4" key="1">
    <citation type="journal article" date="2021" name="Proc. Natl. Acad. Sci. U.S.A.">
        <title>A Catalog of Tens of Thousands of Viruses from Human Metagenomes Reveals Hidden Associations with Chronic Diseases.</title>
        <authorList>
            <person name="Tisza M.J."/>
            <person name="Buck C.B."/>
        </authorList>
    </citation>
    <scope>NUCLEOTIDE SEQUENCE</scope>
    <source>
        <strain evidence="4">CtLNL10</strain>
    </source>
</reference>
<dbReference type="PROSITE" id="PS50164">
    <property type="entry name" value="GIY_YIG"/>
    <property type="match status" value="1"/>
</dbReference>
<evidence type="ECO:0000256" key="2">
    <source>
        <dbReference type="ARBA" id="ARBA00022842"/>
    </source>
</evidence>